<accession>A0A4Y9M7B5</accession>
<dbReference type="AlphaFoldDB" id="A0A4Y9M7B5"/>
<dbReference type="Proteomes" id="UP000297966">
    <property type="component" value="Unassembled WGS sequence"/>
</dbReference>
<sequence>MLVRSILSIGRIRRFPTLDRGQHQDDQSPALHMKHGQLLAYTLADVIAVDPYPLAGARRRLLDDGVAVVINVGWCGQATPKHRIRAGAAQGHRCRETGQGDTE</sequence>
<dbReference type="OrthoDB" id="9908890at2"/>
<evidence type="ECO:0000313" key="2">
    <source>
        <dbReference type="Proteomes" id="UP000297966"/>
    </source>
</evidence>
<reference evidence="1 2" key="1">
    <citation type="submission" date="2019-03" db="EMBL/GenBank/DDBJ databases">
        <title>Bradyrhizobium diversity isolated from nodules of Chamaecrista fasciculata.</title>
        <authorList>
            <person name="Klepa M.S."/>
            <person name="Urquiaga M.O."/>
            <person name="Hungria M."/>
            <person name="Delamuta J.R."/>
        </authorList>
    </citation>
    <scope>NUCLEOTIDE SEQUENCE [LARGE SCALE GENOMIC DNA]</scope>
    <source>
        <strain evidence="1 2">CNPSo 3448</strain>
    </source>
</reference>
<evidence type="ECO:0000313" key="1">
    <source>
        <dbReference type="EMBL" id="TFV51104.1"/>
    </source>
</evidence>
<keyword evidence="2" id="KW-1185">Reference proteome</keyword>
<organism evidence="1 2">
    <name type="scientific">Bradyrhizobium niftali</name>
    <dbReference type="NCBI Taxonomy" id="2560055"/>
    <lineage>
        <taxon>Bacteria</taxon>
        <taxon>Pseudomonadati</taxon>
        <taxon>Pseudomonadota</taxon>
        <taxon>Alphaproteobacteria</taxon>
        <taxon>Hyphomicrobiales</taxon>
        <taxon>Nitrobacteraceae</taxon>
        <taxon>Bradyrhizobium</taxon>
    </lineage>
</organism>
<comment type="caution">
    <text evidence="1">The sequence shown here is derived from an EMBL/GenBank/DDBJ whole genome shotgun (WGS) entry which is preliminary data.</text>
</comment>
<dbReference type="EMBL" id="SPQT01000001">
    <property type="protein sequence ID" value="TFV51104.1"/>
    <property type="molecule type" value="Genomic_DNA"/>
</dbReference>
<protein>
    <submittedName>
        <fullName evidence="1">Uncharacterized protein</fullName>
    </submittedName>
</protein>
<proteinExistence type="predicted"/>
<name>A0A4Y9M7B5_9BRAD</name>
<gene>
    <name evidence="1" type="ORF">E4K65_03120</name>
</gene>